<dbReference type="Proteomes" id="UP000076858">
    <property type="component" value="Unassembled WGS sequence"/>
</dbReference>
<evidence type="ECO:0000259" key="2">
    <source>
        <dbReference type="PROSITE" id="PS51898"/>
    </source>
</evidence>
<keyword evidence="1" id="KW-0233">DNA recombination</keyword>
<evidence type="ECO:0000313" key="4">
    <source>
        <dbReference type="Proteomes" id="UP000076858"/>
    </source>
</evidence>
<proteinExistence type="predicted"/>
<reference evidence="3 4" key="1">
    <citation type="submission" date="2016-03" db="EMBL/GenBank/DDBJ databases">
        <title>EvidentialGene: Evidence-directed Construction of Genes on Genomes.</title>
        <authorList>
            <person name="Gilbert D.G."/>
            <person name="Choi J.-H."/>
            <person name="Mockaitis K."/>
            <person name="Colbourne J."/>
            <person name="Pfrender M."/>
        </authorList>
    </citation>
    <scope>NUCLEOTIDE SEQUENCE [LARGE SCALE GENOMIC DNA]</scope>
    <source>
        <strain evidence="3 4">Xinb3</strain>
        <tissue evidence="3">Complete organism</tissue>
    </source>
</reference>
<dbReference type="SUPFAM" id="SSF56349">
    <property type="entry name" value="DNA breaking-rejoining enzymes"/>
    <property type="match status" value="1"/>
</dbReference>
<evidence type="ECO:0000256" key="1">
    <source>
        <dbReference type="ARBA" id="ARBA00023172"/>
    </source>
</evidence>
<gene>
    <name evidence="3" type="ORF">APZ42_004651</name>
</gene>
<dbReference type="InterPro" id="IPR002104">
    <property type="entry name" value="Integrase_catalytic"/>
</dbReference>
<dbReference type="PANTHER" id="PTHR35617">
    <property type="entry name" value="PHAGE_INTEGRASE DOMAIN-CONTAINING PROTEIN"/>
    <property type="match status" value="1"/>
</dbReference>
<dbReference type="InterPro" id="IPR013762">
    <property type="entry name" value="Integrase-like_cat_sf"/>
</dbReference>
<dbReference type="GO" id="GO:0015074">
    <property type="term" value="P:DNA integration"/>
    <property type="evidence" value="ECO:0007669"/>
    <property type="project" value="InterPro"/>
</dbReference>
<name>A0A164GX57_9CRUS</name>
<dbReference type="Gene3D" id="1.10.443.10">
    <property type="entry name" value="Intergrase catalytic core"/>
    <property type="match status" value="1"/>
</dbReference>
<keyword evidence="4" id="KW-1185">Reference proteome</keyword>
<dbReference type="GO" id="GO:0003677">
    <property type="term" value="F:DNA binding"/>
    <property type="evidence" value="ECO:0007669"/>
    <property type="project" value="InterPro"/>
</dbReference>
<feature type="domain" description="Tyr recombinase" evidence="2">
    <location>
        <begin position="31"/>
        <end position="238"/>
    </location>
</feature>
<dbReference type="OrthoDB" id="6361724at2759"/>
<accession>A0A164GX57</accession>
<dbReference type="InterPro" id="IPR011010">
    <property type="entry name" value="DNA_brk_join_enz"/>
</dbReference>
<protein>
    <recommendedName>
        <fullName evidence="2">Tyr recombinase domain-containing protein</fullName>
    </recommendedName>
</protein>
<dbReference type="PANTHER" id="PTHR35617:SF3">
    <property type="entry name" value="CORE-BINDING (CB) DOMAIN-CONTAINING PROTEIN"/>
    <property type="match status" value="1"/>
</dbReference>
<dbReference type="GO" id="GO:0006310">
    <property type="term" value="P:DNA recombination"/>
    <property type="evidence" value="ECO:0007669"/>
    <property type="project" value="UniProtKB-KW"/>
</dbReference>
<organism evidence="3 4">
    <name type="scientific">Daphnia magna</name>
    <dbReference type="NCBI Taxonomy" id="35525"/>
    <lineage>
        <taxon>Eukaryota</taxon>
        <taxon>Metazoa</taxon>
        <taxon>Ecdysozoa</taxon>
        <taxon>Arthropoda</taxon>
        <taxon>Crustacea</taxon>
        <taxon>Branchiopoda</taxon>
        <taxon>Diplostraca</taxon>
        <taxon>Cladocera</taxon>
        <taxon>Anomopoda</taxon>
        <taxon>Daphniidae</taxon>
        <taxon>Daphnia</taxon>
    </lineage>
</organism>
<sequence>MLSSTLDPIEGHQIGKHPLVVKLMRGIYNTNPPKPRYERTWDVNSIVRHLGQLKNEELEIGALARKLATLLALAAFLRVSELAAISREDLVIDGVGMNFSLLRPRKTQKRGALKSFSIKRLSDHQVDPVAAAERYMQLTEDLRNSANEKNLFIGSVRPHKPVVGSTIASWIKRQLHEGGVDTQTFSAHSTRGAASSRAAARGVPIQAILKAANWSSESTFAKFYRRELDKEPTPAEIVLSLE</sequence>
<dbReference type="PROSITE" id="PS51898">
    <property type="entry name" value="TYR_RECOMBINASE"/>
    <property type="match status" value="1"/>
</dbReference>
<comment type="caution">
    <text evidence="3">The sequence shown here is derived from an EMBL/GenBank/DDBJ whole genome shotgun (WGS) entry which is preliminary data.</text>
</comment>
<dbReference type="Pfam" id="PF00589">
    <property type="entry name" value="Phage_integrase"/>
    <property type="match status" value="1"/>
</dbReference>
<dbReference type="EMBL" id="LRGB01013562">
    <property type="protein sequence ID" value="KZR99464.1"/>
    <property type="molecule type" value="Genomic_DNA"/>
</dbReference>
<evidence type="ECO:0000313" key="3">
    <source>
        <dbReference type="EMBL" id="KZR99464.1"/>
    </source>
</evidence>
<dbReference type="AlphaFoldDB" id="A0A164GX57"/>